<reference evidence="5 8" key="2">
    <citation type="submission" date="2018-02" db="EMBL/GenBank/DDBJ databases">
        <title>Genomic Encyclopedia of Archaeal and Bacterial Type Strains, Phase II (KMG-II): from individual species to whole genera.</title>
        <authorList>
            <person name="Goeker M."/>
        </authorList>
    </citation>
    <scope>NUCLEOTIDE SEQUENCE [LARGE SCALE GENOMIC DNA]</scope>
    <source>
        <strain evidence="5 8">DSM 21165</strain>
    </source>
</reference>
<accession>A0A090WJA4</accession>
<evidence type="ECO:0000313" key="7">
    <source>
        <dbReference type="Proteomes" id="UP000030184"/>
    </source>
</evidence>
<reference evidence="7" key="1">
    <citation type="journal article" date="2014" name="Genome Announc.">
        <title>Draft Genome Sequence of Marine Flavobacterium Jejuia pallidilutea Strain 11shimoA1 and Pigmentation Mutants.</title>
        <authorList>
            <person name="Takatani N."/>
            <person name="Nakanishi M."/>
            <person name="Meirelles P."/>
            <person name="Mino S."/>
            <person name="Suda W."/>
            <person name="Oshima K."/>
            <person name="Hattori M."/>
            <person name="Ohkuma M."/>
            <person name="Hosokawa M."/>
            <person name="Miyashita K."/>
            <person name="Thompson F.L."/>
            <person name="Niwa A."/>
            <person name="Sawabe T."/>
            <person name="Sawabe T."/>
        </authorList>
    </citation>
    <scope>NUCLEOTIDE SEQUENCE [LARGE SCALE GENOMIC DNA]</scope>
    <source>
        <strain evidence="7">JCM 19538</strain>
    </source>
</reference>
<dbReference type="RefSeq" id="WP_162834938.1">
    <property type="nucleotide sequence ID" value="NZ_BBNR01000010.1"/>
</dbReference>
<evidence type="ECO:0000313" key="5">
    <source>
        <dbReference type="EMBL" id="PQV47415.1"/>
    </source>
</evidence>
<keyword evidence="7" id="KW-1185">Reference proteome</keyword>
<dbReference type="EMBL" id="BBNY01000004">
    <property type="protein sequence ID" value="GAL88698.1"/>
    <property type="molecule type" value="Genomic_DNA"/>
</dbReference>
<comment type="caution">
    <text evidence="2">The sequence shown here is derived from an EMBL/GenBank/DDBJ whole genome shotgun (WGS) entry which is preliminary data.</text>
</comment>
<gene>
    <name evidence="5" type="ORF">CLV33_107203</name>
    <name evidence="2" type="ORF">JCM19301_505</name>
    <name evidence="3" type="ORF">JCM19302_1011</name>
    <name evidence="4" type="ORF">JCM19538_1133</name>
</gene>
<dbReference type="Proteomes" id="UP000029641">
    <property type="component" value="Unassembled WGS sequence"/>
</dbReference>
<feature type="region of interest" description="Disordered" evidence="1">
    <location>
        <begin position="1"/>
        <end position="47"/>
    </location>
</feature>
<dbReference type="Proteomes" id="UP000251545">
    <property type="component" value="Unassembled WGS sequence"/>
</dbReference>
<evidence type="ECO:0000256" key="1">
    <source>
        <dbReference type="SAM" id="MobiDB-lite"/>
    </source>
</evidence>
<evidence type="ECO:0000313" key="6">
    <source>
        <dbReference type="Proteomes" id="UP000029641"/>
    </source>
</evidence>
<dbReference type="Proteomes" id="UP000029646">
    <property type="component" value="Unassembled WGS sequence"/>
</dbReference>
<sequence>MGKIKDQKKFKRKEEQHDPTNPKRNDTSETNDFDIDSDTIKDQQNKK</sequence>
<feature type="compositionally biased region" description="Basic and acidic residues" evidence="1">
    <location>
        <begin position="38"/>
        <end position="47"/>
    </location>
</feature>
<dbReference type="EMBL" id="BBNR01000010">
    <property type="protein sequence ID" value="GAL67532.1"/>
    <property type="molecule type" value="Genomic_DNA"/>
</dbReference>
<evidence type="ECO:0000313" key="8">
    <source>
        <dbReference type="Proteomes" id="UP000251545"/>
    </source>
</evidence>
<evidence type="ECO:0000313" key="4">
    <source>
        <dbReference type="EMBL" id="GAL88698.1"/>
    </source>
</evidence>
<dbReference type="STRING" id="504487.JCM19538_1133"/>
<feature type="compositionally biased region" description="Basic and acidic residues" evidence="1">
    <location>
        <begin position="1"/>
        <end position="27"/>
    </location>
</feature>
<evidence type="ECO:0000313" key="2">
    <source>
        <dbReference type="EMBL" id="GAL67532.1"/>
    </source>
</evidence>
<dbReference type="AlphaFoldDB" id="A0A090WJA4"/>
<evidence type="ECO:0000313" key="3">
    <source>
        <dbReference type="EMBL" id="GAL71334.1"/>
    </source>
</evidence>
<dbReference type="EMBL" id="PVEO01000007">
    <property type="protein sequence ID" value="PQV47415.1"/>
    <property type="molecule type" value="Genomic_DNA"/>
</dbReference>
<name>A0A090WJA4_9FLAO</name>
<protein>
    <submittedName>
        <fullName evidence="2">Uncharacterized protein</fullName>
    </submittedName>
</protein>
<dbReference type="Proteomes" id="UP000030184">
    <property type="component" value="Unassembled WGS sequence"/>
</dbReference>
<proteinExistence type="predicted"/>
<dbReference type="EMBL" id="BBNS01000011">
    <property type="protein sequence ID" value="GAL71334.1"/>
    <property type="molecule type" value="Genomic_DNA"/>
</dbReference>
<organism evidence="2 6">
    <name type="scientific">Jejuia pallidilutea</name>
    <dbReference type="NCBI Taxonomy" id="504487"/>
    <lineage>
        <taxon>Bacteria</taxon>
        <taxon>Pseudomonadati</taxon>
        <taxon>Bacteroidota</taxon>
        <taxon>Flavobacteriia</taxon>
        <taxon>Flavobacteriales</taxon>
        <taxon>Flavobacteriaceae</taxon>
        <taxon>Jejuia</taxon>
    </lineage>
</organism>